<accession>A0A9J6GWS1</accession>
<dbReference type="VEuPathDB" id="VectorBase:HLOH_047635"/>
<organism evidence="2 3">
    <name type="scientific">Haemaphysalis longicornis</name>
    <name type="common">Bush tick</name>
    <dbReference type="NCBI Taxonomy" id="44386"/>
    <lineage>
        <taxon>Eukaryota</taxon>
        <taxon>Metazoa</taxon>
        <taxon>Ecdysozoa</taxon>
        <taxon>Arthropoda</taxon>
        <taxon>Chelicerata</taxon>
        <taxon>Arachnida</taxon>
        <taxon>Acari</taxon>
        <taxon>Parasitiformes</taxon>
        <taxon>Ixodida</taxon>
        <taxon>Ixodoidea</taxon>
        <taxon>Ixodidae</taxon>
        <taxon>Haemaphysalinae</taxon>
        <taxon>Haemaphysalis</taxon>
    </lineage>
</organism>
<evidence type="ECO:0000313" key="2">
    <source>
        <dbReference type="EMBL" id="KAH9378700.1"/>
    </source>
</evidence>
<name>A0A9J6GWS1_HAELO</name>
<gene>
    <name evidence="2" type="ORF">HPB48_015789</name>
</gene>
<feature type="region of interest" description="Disordered" evidence="1">
    <location>
        <begin position="1"/>
        <end position="47"/>
    </location>
</feature>
<dbReference type="Proteomes" id="UP000821853">
    <property type="component" value="Unassembled WGS sequence"/>
</dbReference>
<protein>
    <submittedName>
        <fullName evidence="2">Uncharacterized protein</fullName>
    </submittedName>
</protein>
<feature type="compositionally biased region" description="Polar residues" evidence="1">
    <location>
        <begin position="22"/>
        <end position="32"/>
    </location>
</feature>
<dbReference type="AlphaFoldDB" id="A0A9J6GWS1"/>
<keyword evidence="3" id="KW-1185">Reference proteome</keyword>
<evidence type="ECO:0000313" key="3">
    <source>
        <dbReference type="Proteomes" id="UP000821853"/>
    </source>
</evidence>
<reference evidence="2 3" key="1">
    <citation type="journal article" date="2020" name="Cell">
        <title>Large-Scale Comparative Analyses of Tick Genomes Elucidate Their Genetic Diversity and Vector Capacities.</title>
        <authorList>
            <consortium name="Tick Genome and Microbiome Consortium (TIGMIC)"/>
            <person name="Jia N."/>
            <person name="Wang J."/>
            <person name="Shi W."/>
            <person name="Du L."/>
            <person name="Sun Y."/>
            <person name="Zhan W."/>
            <person name="Jiang J.F."/>
            <person name="Wang Q."/>
            <person name="Zhang B."/>
            <person name="Ji P."/>
            <person name="Bell-Sakyi L."/>
            <person name="Cui X.M."/>
            <person name="Yuan T.T."/>
            <person name="Jiang B.G."/>
            <person name="Yang W.F."/>
            <person name="Lam T.T."/>
            <person name="Chang Q.C."/>
            <person name="Ding S.J."/>
            <person name="Wang X.J."/>
            <person name="Zhu J.G."/>
            <person name="Ruan X.D."/>
            <person name="Zhao L."/>
            <person name="Wei J.T."/>
            <person name="Ye R.Z."/>
            <person name="Que T.C."/>
            <person name="Du C.H."/>
            <person name="Zhou Y.H."/>
            <person name="Cheng J.X."/>
            <person name="Dai P.F."/>
            <person name="Guo W.B."/>
            <person name="Han X.H."/>
            <person name="Huang E.J."/>
            <person name="Li L.F."/>
            <person name="Wei W."/>
            <person name="Gao Y.C."/>
            <person name="Liu J.Z."/>
            <person name="Shao H.Z."/>
            <person name="Wang X."/>
            <person name="Wang C.C."/>
            <person name="Yang T.C."/>
            <person name="Huo Q.B."/>
            <person name="Li W."/>
            <person name="Chen H.Y."/>
            <person name="Chen S.E."/>
            <person name="Zhou L.G."/>
            <person name="Ni X.B."/>
            <person name="Tian J.H."/>
            <person name="Sheng Y."/>
            <person name="Liu T."/>
            <person name="Pan Y.S."/>
            <person name="Xia L.Y."/>
            <person name="Li J."/>
            <person name="Zhao F."/>
            <person name="Cao W.C."/>
        </authorList>
    </citation>
    <scope>NUCLEOTIDE SEQUENCE [LARGE SCALE GENOMIC DNA]</scope>
    <source>
        <strain evidence="2">HaeL-2018</strain>
    </source>
</reference>
<feature type="compositionally biased region" description="Low complexity" evidence="1">
    <location>
        <begin position="33"/>
        <end position="45"/>
    </location>
</feature>
<evidence type="ECO:0000256" key="1">
    <source>
        <dbReference type="SAM" id="MobiDB-lite"/>
    </source>
</evidence>
<feature type="compositionally biased region" description="Low complexity" evidence="1">
    <location>
        <begin position="10"/>
        <end position="21"/>
    </location>
</feature>
<proteinExistence type="predicted"/>
<comment type="caution">
    <text evidence="2">The sequence shown here is derived from an EMBL/GenBank/DDBJ whole genome shotgun (WGS) entry which is preliminary data.</text>
</comment>
<dbReference type="EMBL" id="JABSTR010000009">
    <property type="protein sequence ID" value="KAH9378700.1"/>
    <property type="molecule type" value="Genomic_DNA"/>
</dbReference>
<sequence>MTDASQVPVSAALSTQASASLNQPSCSGAEFTQQQQPPIVDPVVQEPTLSPEQAQDMDYDSSVPATGTVPAPCATHTTSTAQDAPPHKKVRATPNALTAIAPTWNSLTAVYPTPPLRRSFRVHNKPTTRFDVTMIPLTSEQRVIYRCLGTQGYQGFVIHKVSNSITIHLTTLDEANKICGITSIPISTDINVTVQSFFASGPNIQRCVLYDLDENDSPATILRELRSPTHEVLGVRRMGNSRTHLVIVRGSSTIPKSFYYNSFVVHPKPFWPRAMYCYRCFKQGHQHS</sequence>